<dbReference type="Proteomes" id="UP001164390">
    <property type="component" value="Chromosome"/>
</dbReference>
<feature type="signal peptide" evidence="3">
    <location>
        <begin position="1"/>
        <end position="33"/>
    </location>
</feature>
<evidence type="ECO:0000256" key="3">
    <source>
        <dbReference type="SAM" id="SignalP"/>
    </source>
</evidence>
<keyword evidence="1" id="KW-0175">Coiled coil</keyword>
<proteinExistence type="predicted"/>
<keyword evidence="2" id="KW-0472">Membrane</keyword>
<keyword evidence="2" id="KW-1133">Transmembrane helix</keyword>
<protein>
    <submittedName>
        <fullName evidence="4">Uncharacterized protein</fullName>
    </submittedName>
</protein>
<dbReference type="RefSeq" id="WP_271635943.1">
    <property type="nucleotide sequence ID" value="NZ_CP094970.1"/>
</dbReference>
<keyword evidence="2" id="KW-0812">Transmembrane</keyword>
<dbReference type="AlphaFoldDB" id="A0AA46TKL1"/>
<keyword evidence="5" id="KW-1185">Reference proteome</keyword>
<evidence type="ECO:0000256" key="1">
    <source>
        <dbReference type="SAM" id="Coils"/>
    </source>
</evidence>
<evidence type="ECO:0000313" key="5">
    <source>
        <dbReference type="Proteomes" id="UP001164390"/>
    </source>
</evidence>
<evidence type="ECO:0000313" key="4">
    <source>
        <dbReference type="EMBL" id="UYM07000.1"/>
    </source>
</evidence>
<reference evidence="4" key="1">
    <citation type="submission" date="2022-01" db="EMBL/GenBank/DDBJ databases">
        <title>Nocardioidaceae gen. sp. A5X3R13.</title>
        <authorList>
            <person name="Lopez Marin M.A."/>
            <person name="Uhlik O."/>
        </authorList>
    </citation>
    <scope>NUCLEOTIDE SEQUENCE</scope>
    <source>
        <strain evidence="4">A5X3R13</strain>
    </source>
</reference>
<sequence length="190" mass="21052">MSKSRRRQRSVRFVVATSLLAVAALAVVPSAIAANVAMLIPSSLFAVLAGFCALRIMRNEILQTRRDWAADRAAQAQSYQELAVVRQAEHDTFATALTQRLADRDEAIVTLRGTLKLSERRADEAERRAREQAERVSELRSTVEELSTEQEAAADAIATWDGADLPTIVDLMSWEQTTATLTQEPQRKEA</sequence>
<dbReference type="EMBL" id="CP094970">
    <property type="protein sequence ID" value="UYM07000.1"/>
    <property type="molecule type" value="Genomic_DNA"/>
</dbReference>
<dbReference type="KEGG" id="sgrg:L0C25_07960"/>
<organism evidence="4 5">
    <name type="scientific">Solicola gregarius</name>
    <dbReference type="NCBI Taxonomy" id="2908642"/>
    <lineage>
        <taxon>Bacteria</taxon>
        <taxon>Bacillati</taxon>
        <taxon>Actinomycetota</taxon>
        <taxon>Actinomycetes</taxon>
        <taxon>Propionibacteriales</taxon>
        <taxon>Nocardioidaceae</taxon>
        <taxon>Solicola</taxon>
    </lineage>
</organism>
<feature type="transmembrane region" description="Helical" evidence="2">
    <location>
        <begin position="36"/>
        <end position="56"/>
    </location>
</feature>
<feature type="coiled-coil region" evidence="1">
    <location>
        <begin position="108"/>
        <end position="149"/>
    </location>
</feature>
<evidence type="ECO:0000256" key="2">
    <source>
        <dbReference type="SAM" id="Phobius"/>
    </source>
</evidence>
<name>A0AA46TKL1_9ACTN</name>
<feature type="chain" id="PRO_5041456675" evidence="3">
    <location>
        <begin position="34"/>
        <end position="190"/>
    </location>
</feature>
<keyword evidence="3" id="KW-0732">Signal</keyword>
<gene>
    <name evidence="4" type="ORF">L0C25_07960</name>
</gene>
<accession>A0AA46TKL1</accession>